<evidence type="ECO:0000256" key="2">
    <source>
        <dbReference type="ARBA" id="ARBA00022475"/>
    </source>
</evidence>
<evidence type="ECO:0000256" key="3">
    <source>
        <dbReference type="ARBA" id="ARBA00022692"/>
    </source>
</evidence>
<feature type="transmembrane region" description="Helical" evidence="6">
    <location>
        <begin position="203"/>
        <end position="223"/>
    </location>
</feature>
<protein>
    <submittedName>
        <fullName evidence="7">Polysaccharide biosynthesis protein</fullName>
    </submittedName>
</protein>
<proteinExistence type="predicted"/>
<organism evidence="7 8">
    <name type="scientific">Candidatus Onthousia excrementipullorum</name>
    <dbReference type="NCBI Taxonomy" id="2840884"/>
    <lineage>
        <taxon>Bacteria</taxon>
        <taxon>Bacillati</taxon>
        <taxon>Bacillota</taxon>
        <taxon>Bacilli</taxon>
        <taxon>Candidatus Onthousia</taxon>
    </lineage>
</organism>
<dbReference type="AlphaFoldDB" id="A0A9D1J319"/>
<dbReference type="InterPro" id="IPR002528">
    <property type="entry name" value="MATE_fam"/>
</dbReference>
<dbReference type="Pfam" id="PF01554">
    <property type="entry name" value="MatE"/>
    <property type="match status" value="1"/>
</dbReference>
<feature type="transmembrane region" description="Helical" evidence="6">
    <location>
        <begin position="350"/>
        <end position="370"/>
    </location>
</feature>
<feature type="transmembrane region" description="Helical" evidence="6">
    <location>
        <begin position="486"/>
        <end position="505"/>
    </location>
</feature>
<dbReference type="PANTHER" id="PTHR30250">
    <property type="entry name" value="PST FAMILY PREDICTED COLANIC ACID TRANSPORTER"/>
    <property type="match status" value="1"/>
</dbReference>
<dbReference type="InterPro" id="IPR050833">
    <property type="entry name" value="Poly_Biosynth_Transport"/>
</dbReference>
<keyword evidence="3 6" id="KW-0812">Transmembrane</keyword>
<feature type="transmembrane region" description="Helical" evidence="6">
    <location>
        <begin position="255"/>
        <end position="275"/>
    </location>
</feature>
<evidence type="ECO:0000256" key="1">
    <source>
        <dbReference type="ARBA" id="ARBA00004651"/>
    </source>
</evidence>
<dbReference type="InterPro" id="IPR002797">
    <property type="entry name" value="Polysacc_synth"/>
</dbReference>
<dbReference type="PIRSF" id="PIRSF038958">
    <property type="entry name" value="PG_synth_SpoVB"/>
    <property type="match status" value="1"/>
</dbReference>
<evidence type="ECO:0000256" key="5">
    <source>
        <dbReference type="ARBA" id="ARBA00023136"/>
    </source>
</evidence>
<sequence>MAKTKTKKNKELKQNSFLNGAFIATLGIVGSKILGMLYVIPFYAIIGGQGGALYGYAYTIYNLFQSLSCAGIPNAISKIISEYQTLGYYNAKEKAFKLGRRLAIIMGFTIFIILFIFAPSIAKAILGDLEGGNTLSDVTMVVRVIATAILIVPTLSIYRGYLEGHKFITPPSISQVIEQFARVIVIVAGSFLAINVFDLSLQTGVGIAVFGATAGAIVAYFYLLDKVRKNKKQLHEKTVDVDEPLIKTKEILIKIFWYALPFIMIDVFKSCYDFIDMTTIVKTMVNDIGYTTAQAENIMSVISTWGNKINMIIVSISTGIIVSLIPNLTSASVKKDKKDIHHKINQTLQVLLFISVPMTLGLSFLADPVWEVFYGNNSEYGAIIIRYFVFVALTISTYTALVSIVQVLKYYKEVLISLVVGVVIKFVLNVPLINLFHNLGFVPVYGSITATILGYAVGIVLCLIFLRRKCGVSYMPTVKLLGKIILADIAMLAVLFVLKLFIPIYTSSRLLNIPIIAIYAIIGIVVYFFVSHKFNLIEEVFGSTIINKITSKFRRK</sequence>
<accession>A0A9D1J319</accession>
<dbReference type="PANTHER" id="PTHR30250:SF21">
    <property type="entry name" value="LIPID II FLIPPASE MURJ"/>
    <property type="match status" value="1"/>
</dbReference>
<evidence type="ECO:0000313" key="7">
    <source>
        <dbReference type="EMBL" id="HIR58855.1"/>
    </source>
</evidence>
<gene>
    <name evidence="7" type="ORF">IAB38_02285</name>
</gene>
<feature type="transmembrane region" description="Helical" evidence="6">
    <location>
        <begin position="442"/>
        <end position="466"/>
    </location>
</feature>
<name>A0A9D1J319_9FIRM</name>
<dbReference type="GO" id="GO:0005886">
    <property type="term" value="C:plasma membrane"/>
    <property type="evidence" value="ECO:0007669"/>
    <property type="project" value="UniProtKB-SubCell"/>
</dbReference>
<dbReference type="InterPro" id="IPR024923">
    <property type="entry name" value="PG_synth_SpoVB"/>
</dbReference>
<feature type="transmembrane region" description="Helical" evidence="6">
    <location>
        <begin position="309"/>
        <end position="329"/>
    </location>
</feature>
<keyword evidence="2" id="KW-1003">Cell membrane</keyword>
<feature type="transmembrane region" description="Helical" evidence="6">
    <location>
        <begin position="511"/>
        <end position="530"/>
    </location>
</feature>
<comment type="caution">
    <text evidence="7">The sequence shown here is derived from an EMBL/GenBank/DDBJ whole genome shotgun (WGS) entry which is preliminary data.</text>
</comment>
<dbReference type="GO" id="GO:0015297">
    <property type="term" value="F:antiporter activity"/>
    <property type="evidence" value="ECO:0007669"/>
    <property type="project" value="InterPro"/>
</dbReference>
<reference evidence="7" key="1">
    <citation type="submission" date="2020-10" db="EMBL/GenBank/DDBJ databases">
        <authorList>
            <person name="Gilroy R."/>
        </authorList>
    </citation>
    <scope>NUCLEOTIDE SEQUENCE</scope>
    <source>
        <strain evidence="7">CHK184-20233</strain>
    </source>
</reference>
<feature type="transmembrane region" description="Helical" evidence="6">
    <location>
        <begin position="414"/>
        <end position="436"/>
    </location>
</feature>
<comment type="subcellular location">
    <subcellularLocation>
        <location evidence="1">Cell membrane</location>
        <topology evidence="1">Multi-pass membrane protein</topology>
    </subcellularLocation>
</comment>
<feature type="transmembrane region" description="Helical" evidence="6">
    <location>
        <begin position="58"/>
        <end position="81"/>
    </location>
</feature>
<evidence type="ECO:0000313" key="8">
    <source>
        <dbReference type="Proteomes" id="UP000824232"/>
    </source>
</evidence>
<dbReference type="Pfam" id="PF01943">
    <property type="entry name" value="Polysacc_synt"/>
    <property type="match status" value="1"/>
</dbReference>
<keyword evidence="4 6" id="KW-1133">Transmembrane helix</keyword>
<evidence type="ECO:0000256" key="6">
    <source>
        <dbReference type="SAM" id="Phobius"/>
    </source>
</evidence>
<feature type="transmembrane region" description="Helical" evidence="6">
    <location>
        <begin position="138"/>
        <end position="158"/>
    </location>
</feature>
<keyword evidence="5 6" id="KW-0472">Membrane</keyword>
<dbReference type="EMBL" id="DVHC01000025">
    <property type="protein sequence ID" value="HIR58855.1"/>
    <property type="molecule type" value="Genomic_DNA"/>
</dbReference>
<feature type="transmembrane region" description="Helical" evidence="6">
    <location>
        <begin position="21"/>
        <end position="46"/>
    </location>
</feature>
<dbReference type="Proteomes" id="UP000824232">
    <property type="component" value="Unassembled WGS sequence"/>
</dbReference>
<dbReference type="CDD" id="cd13124">
    <property type="entry name" value="MATE_SpoVB_like"/>
    <property type="match status" value="1"/>
</dbReference>
<dbReference type="GO" id="GO:0042910">
    <property type="term" value="F:xenobiotic transmembrane transporter activity"/>
    <property type="evidence" value="ECO:0007669"/>
    <property type="project" value="InterPro"/>
</dbReference>
<reference evidence="7" key="2">
    <citation type="journal article" date="2021" name="PeerJ">
        <title>Extensive microbial diversity within the chicken gut microbiome revealed by metagenomics and culture.</title>
        <authorList>
            <person name="Gilroy R."/>
            <person name="Ravi A."/>
            <person name="Getino M."/>
            <person name="Pursley I."/>
            <person name="Horton D.L."/>
            <person name="Alikhan N.F."/>
            <person name="Baker D."/>
            <person name="Gharbi K."/>
            <person name="Hall N."/>
            <person name="Watson M."/>
            <person name="Adriaenssens E.M."/>
            <person name="Foster-Nyarko E."/>
            <person name="Jarju S."/>
            <person name="Secka A."/>
            <person name="Antonio M."/>
            <person name="Oren A."/>
            <person name="Chaudhuri R.R."/>
            <person name="La Ragione R."/>
            <person name="Hildebrand F."/>
            <person name="Pallen M.J."/>
        </authorList>
    </citation>
    <scope>NUCLEOTIDE SEQUENCE</scope>
    <source>
        <strain evidence="7">CHK184-20233</strain>
    </source>
</reference>
<feature type="transmembrane region" description="Helical" evidence="6">
    <location>
        <begin position="179"/>
        <end position="197"/>
    </location>
</feature>
<evidence type="ECO:0000256" key="4">
    <source>
        <dbReference type="ARBA" id="ARBA00022989"/>
    </source>
</evidence>
<feature type="transmembrane region" description="Helical" evidence="6">
    <location>
        <begin position="382"/>
        <end position="402"/>
    </location>
</feature>
<feature type="transmembrane region" description="Helical" evidence="6">
    <location>
        <begin position="102"/>
        <end position="126"/>
    </location>
</feature>